<feature type="domain" description="C2H2-type" evidence="3">
    <location>
        <begin position="12"/>
        <end position="41"/>
    </location>
</feature>
<gene>
    <name evidence="4" type="ORF">K0M31_006749</name>
</gene>
<comment type="caution">
    <text evidence="4">The sequence shown here is derived from an EMBL/GenBank/DDBJ whole genome shotgun (WGS) entry which is preliminary data.</text>
</comment>
<proteinExistence type="predicted"/>
<dbReference type="EMBL" id="JAHYIQ010000018">
    <property type="protein sequence ID" value="KAK1124385.1"/>
    <property type="molecule type" value="Genomic_DNA"/>
</dbReference>
<dbReference type="PROSITE" id="PS50157">
    <property type="entry name" value="ZINC_FINGER_C2H2_2"/>
    <property type="match status" value="1"/>
</dbReference>
<dbReference type="GO" id="GO:0008270">
    <property type="term" value="F:zinc ion binding"/>
    <property type="evidence" value="ECO:0007669"/>
    <property type="project" value="UniProtKB-KW"/>
</dbReference>
<sequence length="122" mass="13961">MLQEHGLGARPYDCSECTLKFFFRAELDHHMLTFHRSGDVPSPSKNTQNTTEIKKKDAEKRNCDEGVTVKEEMVLGAAAEEEEINVDEQIEQDGQNADQQSEIETKLKTELEEEFIPEKMES</sequence>
<organism evidence="4 5">
    <name type="scientific">Melipona bicolor</name>
    <dbReference type="NCBI Taxonomy" id="60889"/>
    <lineage>
        <taxon>Eukaryota</taxon>
        <taxon>Metazoa</taxon>
        <taxon>Ecdysozoa</taxon>
        <taxon>Arthropoda</taxon>
        <taxon>Hexapoda</taxon>
        <taxon>Insecta</taxon>
        <taxon>Pterygota</taxon>
        <taxon>Neoptera</taxon>
        <taxon>Endopterygota</taxon>
        <taxon>Hymenoptera</taxon>
        <taxon>Apocrita</taxon>
        <taxon>Aculeata</taxon>
        <taxon>Apoidea</taxon>
        <taxon>Anthophila</taxon>
        <taxon>Apidae</taxon>
        <taxon>Melipona</taxon>
    </lineage>
</organism>
<name>A0AA40FS73_9HYME</name>
<keyword evidence="1" id="KW-0862">Zinc</keyword>
<keyword evidence="5" id="KW-1185">Reference proteome</keyword>
<evidence type="ECO:0000313" key="5">
    <source>
        <dbReference type="Proteomes" id="UP001177670"/>
    </source>
</evidence>
<accession>A0AA40FS73</accession>
<feature type="region of interest" description="Disordered" evidence="2">
    <location>
        <begin position="35"/>
        <end position="59"/>
    </location>
</feature>
<dbReference type="Proteomes" id="UP001177670">
    <property type="component" value="Unassembled WGS sequence"/>
</dbReference>
<evidence type="ECO:0000256" key="2">
    <source>
        <dbReference type="SAM" id="MobiDB-lite"/>
    </source>
</evidence>
<keyword evidence="1" id="KW-0863">Zinc-finger</keyword>
<reference evidence="4" key="1">
    <citation type="submission" date="2021-10" db="EMBL/GenBank/DDBJ databases">
        <title>Melipona bicolor Genome sequencing and assembly.</title>
        <authorList>
            <person name="Araujo N.S."/>
            <person name="Arias M.C."/>
        </authorList>
    </citation>
    <scope>NUCLEOTIDE SEQUENCE</scope>
    <source>
        <strain evidence="4">USP_2M_L1-L4_2017</strain>
        <tissue evidence="4">Whole body</tissue>
    </source>
</reference>
<keyword evidence="1" id="KW-0479">Metal-binding</keyword>
<protein>
    <recommendedName>
        <fullName evidence="3">C2H2-type domain-containing protein</fullName>
    </recommendedName>
</protein>
<dbReference type="AlphaFoldDB" id="A0AA40FS73"/>
<dbReference type="PROSITE" id="PS00028">
    <property type="entry name" value="ZINC_FINGER_C2H2_1"/>
    <property type="match status" value="1"/>
</dbReference>
<evidence type="ECO:0000256" key="1">
    <source>
        <dbReference type="PROSITE-ProRule" id="PRU00042"/>
    </source>
</evidence>
<dbReference type="InterPro" id="IPR013087">
    <property type="entry name" value="Znf_C2H2_type"/>
</dbReference>
<evidence type="ECO:0000313" key="4">
    <source>
        <dbReference type="EMBL" id="KAK1124385.1"/>
    </source>
</evidence>
<dbReference type="Gene3D" id="3.30.160.60">
    <property type="entry name" value="Classic Zinc Finger"/>
    <property type="match status" value="1"/>
</dbReference>
<evidence type="ECO:0000259" key="3">
    <source>
        <dbReference type="PROSITE" id="PS50157"/>
    </source>
</evidence>